<name>A0A818TI74_9BILA</name>
<comment type="caution">
    <text evidence="3">The sequence shown here is derived from an EMBL/GenBank/DDBJ whole genome shotgun (WGS) entry which is preliminary data.</text>
</comment>
<gene>
    <name evidence="3" type="ORF">OKA104_LOCUS11569</name>
    <name evidence="2" type="ORF">VCS650_LOCUS13613</name>
</gene>
<dbReference type="OrthoDB" id="10046343at2759"/>
<keyword evidence="1" id="KW-1133">Transmembrane helix</keyword>
<organism evidence="3 4">
    <name type="scientific">Adineta steineri</name>
    <dbReference type="NCBI Taxonomy" id="433720"/>
    <lineage>
        <taxon>Eukaryota</taxon>
        <taxon>Metazoa</taxon>
        <taxon>Spiralia</taxon>
        <taxon>Gnathifera</taxon>
        <taxon>Rotifera</taxon>
        <taxon>Eurotatoria</taxon>
        <taxon>Bdelloidea</taxon>
        <taxon>Adinetida</taxon>
        <taxon>Adinetidae</taxon>
        <taxon>Adineta</taxon>
    </lineage>
</organism>
<keyword evidence="1" id="KW-0812">Transmembrane</keyword>
<dbReference type="EMBL" id="CAJNON010000110">
    <property type="protein sequence ID" value="CAF0979975.1"/>
    <property type="molecule type" value="Genomic_DNA"/>
</dbReference>
<evidence type="ECO:0000256" key="1">
    <source>
        <dbReference type="SAM" id="Phobius"/>
    </source>
</evidence>
<dbReference type="AlphaFoldDB" id="A0A818TI74"/>
<sequence length="100" mass="11388">MSHRARNIDNNNNQYYYDDDVSWCEQNMIKLIIIICLTIVAIGCSTALAMVYIQDTQRERAFLAKKNTWTARVEQCAPILKIAGPIILNLVKVAFSVLLI</sequence>
<accession>A0A818TI74</accession>
<keyword evidence="1" id="KW-0472">Membrane</keyword>
<feature type="transmembrane region" description="Helical" evidence="1">
    <location>
        <begin position="31"/>
        <end position="53"/>
    </location>
</feature>
<reference evidence="3" key="1">
    <citation type="submission" date="2021-02" db="EMBL/GenBank/DDBJ databases">
        <authorList>
            <person name="Nowell W R."/>
        </authorList>
    </citation>
    <scope>NUCLEOTIDE SEQUENCE</scope>
</reference>
<evidence type="ECO:0000313" key="2">
    <source>
        <dbReference type="EMBL" id="CAF0979975.1"/>
    </source>
</evidence>
<protein>
    <submittedName>
        <fullName evidence="3">Uncharacterized protein</fullName>
    </submittedName>
</protein>
<dbReference type="Proteomes" id="UP000663881">
    <property type="component" value="Unassembled WGS sequence"/>
</dbReference>
<dbReference type="EMBL" id="CAJOAY010000539">
    <property type="protein sequence ID" value="CAF3687637.1"/>
    <property type="molecule type" value="Genomic_DNA"/>
</dbReference>
<dbReference type="Proteomes" id="UP000663891">
    <property type="component" value="Unassembled WGS sequence"/>
</dbReference>
<evidence type="ECO:0000313" key="4">
    <source>
        <dbReference type="Proteomes" id="UP000663881"/>
    </source>
</evidence>
<evidence type="ECO:0000313" key="3">
    <source>
        <dbReference type="EMBL" id="CAF3687637.1"/>
    </source>
</evidence>
<proteinExistence type="predicted"/>